<gene>
    <name evidence="1" type="ORF">DL762_001657</name>
</gene>
<dbReference type="Proteomes" id="UP000294003">
    <property type="component" value="Unassembled WGS sequence"/>
</dbReference>
<sequence>MDTNPEALTIEGVQSNSPDITVQSARRETAPSLVLPPVTTGTSEDYVKGPAFAVSRASATDPLHVLFESEKLSPDRSIECLSPERIRQMIYEGAMARLAAKIPHGAFVAEAAGFSAVACWEPESIYEKPRADMNAEAVKVTRPIFAEFLVKLEAIRKKHLWPVAEKMSRGRVWHLCLMARDPTIPYVKGAVRAVMVPFMKKFTSMDQDEGPIPVWLEAGSEQTRAVYAHFGFREVGVWEVRGIKTRGMIYTGKPESQHRAFLG</sequence>
<protein>
    <recommendedName>
        <fullName evidence="3">N-acetyltransferase domain-containing protein</fullName>
    </recommendedName>
</protein>
<keyword evidence="2" id="KW-1185">Reference proteome</keyword>
<dbReference type="Gene3D" id="3.40.630.30">
    <property type="match status" value="1"/>
</dbReference>
<accession>A0ABY0HFM4</accession>
<comment type="caution">
    <text evidence="1">The sequence shown here is derived from an EMBL/GenBank/DDBJ whole genome shotgun (WGS) entry which is preliminary data.</text>
</comment>
<reference evidence="1 2" key="1">
    <citation type="submission" date="2018-06" db="EMBL/GenBank/DDBJ databases">
        <title>Complete Genomes of Monosporascus.</title>
        <authorList>
            <person name="Robinson A.J."/>
            <person name="Natvig D.O."/>
        </authorList>
    </citation>
    <scope>NUCLEOTIDE SEQUENCE [LARGE SCALE GENOMIC DNA]</scope>
    <source>
        <strain evidence="1 2">CBS 609.92</strain>
    </source>
</reference>
<name>A0ABY0HFM4_9PEZI</name>
<evidence type="ECO:0008006" key="3">
    <source>
        <dbReference type="Google" id="ProtNLM"/>
    </source>
</evidence>
<evidence type="ECO:0000313" key="1">
    <source>
        <dbReference type="EMBL" id="RYO92377.1"/>
    </source>
</evidence>
<proteinExistence type="predicted"/>
<organism evidence="1 2">
    <name type="scientific">Monosporascus cannonballus</name>
    <dbReference type="NCBI Taxonomy" id="155416"/>
    <lineage>
        <taxon>Eukaryota</taxon>
        <taxon>Fungi</taxon>
        <taxon>Dikarya</taxon>
        <taxon>Ascomycota</taxon>
        <taxon>Pezizomycotina</taxon>
        <taxon>Sordariomycetes</taxon>
        <taxon>Xylariomycetidae</taxon>
        <taxon>Xylariales</taxon>
        <taxon>Xylariales incertae sedis</taxon>
        <taxon>Monosporascus</taxon>
    </lineage>
</organism>
<evidence type="ECO:0000313" key="2">
    <source>
        <dbReference type="Proteomes" id="UP000294003"/>
    </source>
</evidence>
<dbReference type="EMBL" id="QJNS01000028">
    <property type="protein sequence ID" value="RYO92377.1"/>
    <property type="molecule type" value="Genomic_DNA"/>
</dbReference>